<dbReference type="GO" id="GO:0046872">
    <property type="term" value="F:metal ion binding"/>
    <property type="evidence" value="ECO:0007669"/>
    <property type="project" value="UniProtKB-KW"/>
</dbReference>
<dbReference type="Proteomes" id="UP000585272">
    <property type="component" value="Unassembled WGS sequence"/>
</dbReference>
<dbReference type="AlphaFoldDB" id="A0A840IJ15"/>
<evidence type="ECO:0000256" key="3">
    <source>
        <dbReference type="ARBA" id="ARBA00022801"/>
    </source>
</evidence>
<name>A0A840IJ15_9ACTN</name>
<keyword evidence="8" id="KW-1185">Reference proteome</keyword>
<keyword evidence="3" id="KW-0378">Hydrolase</keyword>
<dbReference type="RefSeq" id="WP_183343649.1">
    <property type="nucleotide sequence ID" value="NZ_JACHNU010000005.1"/>
</dbReference>
<evidence type="ECO:0000256" key="4">
    <source>
        <dbReference type="ARBA" id="ARBA00022833"/>
    </source>
</evidence>
<comment type="caution">
    <text evidence="7">The sequence shown here is derived from an EMBL/GenBank/DDBJ whole genome shotgun (WGS) entry which is preliminary data.</text>
</comment>
<dbReference type="SUPFAM" id="SSF102712">
    <property type="entry name" value="JAB1/MPN domain"/>
    <property type="match status" value="1"/>
</dbReference>
<dbReference type="EMBL" id="JACHNU010000005">
    <property type="protein sequence ID" value="MBB4663930.1"/>
    <property type="molecule type" value="Genomic_DNA"/>
</dbReference>
<sequence length="166" mass="18672">MFEHVVIGFGVRAALAGHARSRPGEETGGILIGHPDGATLRVTRASPPGPNALHRRFRFSRDTRYLQRYLDEVVDRTDAQEDYVGEWHVHPALDTLPSCVDRRSLWRIARRTNYATDSPVLVIVEESPPERRVRAYGFEVHPRRVWSELPVTYQSAAAGSAENGES</sequence>
<reference evidence="7 8" key="1">
    <citation type="submission" date="2020-08" db="EMBL/GenBank/DDBJ databases">
        <title>Genomic Encyclopedia of Archaeal and Bacterial Type Strains, Phase II (KMG-II): from individual species to whole genera.</title>
        <authorList>
            <person name="Goeker M."/>
        </authorList>
    </citation>
    <scope>NUCLEOTIDE SEQUENCE [LARGE SCALE GENOMIC DNA]</scope>
    <source>
        <strain evidence="7 8">DSM 23288</strain>
    </source>
</reference>
<organism evidence="7 8">
    <name type="scientific">Conexibacter arvalis</name>
    <dbReference type="NCBI Taxonomy" id="912552"/>
    <lineage>
        <taxon>Bacteria</taxon>
        <taxon>Bacillati</taxon>
        <taxon>Actinomycetota</taxon>
        <taxon>Thermoleophilia</taxon>
        <taxon>Solirubrobacterales</taxon>
        <taxon>Conexibacteraceae</taxon>
        <taxon>Conexibacter</taxon>
    </lineage>
</organism>
<dbReference type="InterPro" id="IPR028090">
    <property type="entry name" value="JAB_dom_prok"/>
</dbReference>
<keyword evidence="5" id="KW-0482">Metalloprotease</keyword>
<evidence type="ECO:0000313" key="8">
    <source>
        <dbReference type="Proteomes" id="UP000585272"/>
    </source>
</evidence>
<proteinExistence type="predicted"/>
<keyword evidence="1" id="KW-0645">Protease</keyword>
<feature type="domain" description="JAB" evidence="6">
    <location>
        <begin position="11"/>
        <end position="134"/>
    </location>
</feature>
<evidence type="ECO:0000259" key="6">
    <source>
        <dbReference type="Pfam" id="PF14464"/>
    </source>
</evidence>
<evidence type="ECO:0000256" key="5">
    <source>
        <dbReference type="ARBA" id="ARBA00023049"/>
    </source>
</evidence>
<keyword evidence="2" id="KW-0479">Metal-binding</keyword>
<dbReference type="Gene3D" id="3.40.140.10">
    <property type="entry name" value="Cytidine Deaminase, domain 2"/>
    <property type="match status" value="1"/>
</dbReference>
<evidence type="ECO:0000256" key="2">
    <source>
        <dbReference type="ARBA" id="ARBA00022723"/>
    </source>
</evidence>
<protein>
    <submittedName>
        <fullName evidence="7">Integrative and conjugative element protein (TIGR02256 family)</fullName>
    </submittedName>
</protein>
<keyword evidence="4" id="KW-0862">Zinc</keyword>
<evidence type="ECO:0000256" key="1">
    <source>
        <dbReference type="ARBA" id="ARBA00022670"/>
    </source>
</evidence>
<dbReference type="GO" id="GO:0006508">
    <property type="term" value="P:proteolysis"/>
    <property type="evidence" value="ECO:0007669"/>
    <property type="project" value="UniProtKB-KW"/>
</dbReference>
<gene>
    <name evidence="7" type="ORF">BDZ31_003531</name>
</gene>
<accession>A0A840IJ15</accession>
<evidence type="ECO:0000313" key="7">
    <source>
        <dbReference type="EMBL" id="MBB4663930.1"/>
    </source>
</evidence>
<dbReference type="Pfam" id="PF14464">
    <property type="entry name" value="Prok-JAB"/>
    <property type="match status" value="1"/>
</dbReference>
<dbReference type="GO" id="GO:0008237">
    <property type="term" value="F:metallopeptidase activity"/>
    <property type="evidence" value="ECO:0007669"/>
    <property type="project" value="UniProtKB-KW"/>
</dbReference>